<organism evidence="8 9">
    <name type="scientific">Chryseosolibacter indicus</name>
    <dbReference type="NCBI Taxonomy" id="2782351"/>
    <lineage>
        <taxon>Bacteria</taxon>
        <taxon>Pseudomonadati</taxon>
        <taxon>Bacteroidota</taxon>
        <taxon>Cytophagia</taxon>
        <taxon>Cytophagales</taxon>
        <taxon>Chryseotaleaceae</taxon>
        <taxon>Chryseosolibacter</taxon>
    </lineage>
</organism>
<dbReference type="Pfam" id="PF02687">
    <property type="entry name" value="FtsX"/>
    <property type="match status" value="1"/>
</dbReference>
<proteinExistence type="predicted"/>
<feature type="non-terminal residue" evidence="8">
    <location>
        <position position="1"/>
    </location>
</feature>
<dbReference type="PANTHER" id="PTHR30572:SF18">
    <property type="entry name" value="ABC-TYPE MACROLIDE FAMILY EXPORT SYSTEM PERMEASE COMPONENT 2"/>
    <property type="match status" value="1"/>
</dbReference>
<feature type="transmembrane region" description="Helical" evidence="6">
    <location>
        <begin position="73"/>
        <end position="97"/>
    </location>
</feature>
<keyword evidence="3 6" id="KW-0812">Transmembrane</keyword>
<evidence type="ECO:0000256" key="3">
    <source>
        <dbReference type="ARBA" id="ARBA00022692"/>
    </source>
</evidence>
<evidence type="ECO:0000259" key="7">
    <source>
        <dbReference type="Pfam" id="PF02687"/>
    </source>
</evidence>
<keyword evidence="5 6" id="KW-0472">Membrane</keyword>
<evidence type="ECO:0000313" key="8">
    <source>
        <dbReference type="EMBL" id="MBT1705377.1"/>
    </source>
</evidence>
<evidence type="ECO:0000256" key="5">
    <source>
        <dbReference type="ARBA" id="ARBA00023136"/>
    </source>
</evidence>
<keyword evidence="2" id="KW-1003">Cell membrane</keyword>
<keyword evidence="9" id="KW-1185">Reference proteome</keyword>
<evidence type="ECO:0000256" key="1">
    <source>
        <dbReference type="ARBA" id="ARBA00004651"/>
    </source>
</evidence>
<evidence type="ECO:0000256" key="6">
    <source>
        <dbReference type="SAM" id="Phobius"/>
    </source>
</evidence>
<dbReference type="InterPro" id="IPR050250">
    <property type="entry name" value="Macrolide_Exporter_MacB"/>
</dbReference>
<accession>A0ABS5VVB1</accession>
<dbReference type="Proteomes" id="UP000772618">
    <property type="component" value="Unassembled WGS sequence"/>
</dbReference>
<evidence type="ECO:0000256" key="4">
    <source>
        <dbReference type="ARBA" id="ARBA00022989"/>
    </source>
</evidence>
<feature type="transmembrane region" description="Helical" evidence="6">
    <location>
        <begin position="128"/>
        <end position="148"/>
    </location>
</feature>
<reference evidence="8 9" key="1">
    <citation type="submission" date="2021-05" db="EMBL/GenBank/DDBJ databases">
        <title>A Polyphasic approach of four new species of the genus Ohtaekwangia: Ohtaekwangia histidinii sp. nov., Ohtaekwangia cretensis sp. nov., Ohtaekwangia indiensis sp. nov., Ohtaekwangia reichenbachii sp. nov. from diverse environment.</title>
        <authorList>
            <person name="Octaviana S."/>
        </authorList>
    </citation>
    <scope>NUCLEOTIDE SEQUENCE [LARGE SCALE GENOMIC DNA]</scope>
    <source>
        <strain evidence="8 9">PWU20</strain>
    </source>
</reference>
<comment type="subcellular location">
    <subcellularLocation>
        <location evidence="1">Cell membrane</location>
        <topology evidence="1">Multi-pass membrane protein</topology>
    </subcellularLocation>
</comment>
<dbReference type="InterPro" id="IPR003838">
    <property type="entry name" value="ABC3_permease_C"/>
</dbReference>
<evidence type="ECO:0000256" key="2">
    <source>
        <dbReference type="ARBA" id="ARBA00022475"/>
    </source>
</evidence>
<keyword evidence="4 6" id="KW-1133">Transmembrane helix</keyword>
<feature type="domain" description="ABC3 transporter permease C-terminal" evidence="7">
    <location>
        <begin position="75"/>
        <end position="189"/>
    </location>
</feature>
<comment type="caution">
    <text evidence="8">The sequence shown here is derived from an EMBL/GenBank/DDBJ whole genome shotgun (WGS) entry which is preliminary data.</text>
</comment>
<dbReference type="EMBL" id="JAHESD010000053">
    <property type="protein sequence ID" value="MBT1705377.1"/>
    <property type="molecule type" value="Genomic_DNA"/>
</dbReference>
<gene>
    <name evidence="8" type="ORF">KK060_18950</name>
</gene>
<name>A0ABS5VVB1_9BACT</name>
<feature type="transmembrane region" description="Helical" evidence="6">
    <location>
        <begin position="160"/>
        <end position="179"/>
    </location>
</feature>
<dbReference type="RefSeq" id="WP_367397511.1">
    <property type="nucleotide sequence ID" value="NZ_JAHESD010000053.1"/>
</dbReference>
<evidence type="ECO:0000313" key="9">
    <source>
        <dbReference type="Proteomes" id="UP000772618"/>
    </source>
</evidence>
<sequence>TSLEKPIEPLVLFTKASDFRNMSIKLRSANIDEALEGIKAKWIQAYPEYIFSYTFLDQQIYNLYRGDRKMTTLLNIFSFIAVFIGCLGLFGLVTFMANRKTKEIGLRKVLGASVESIMLLFSKEFVKLLLIAFLLAAPAAGFLMHTVLQEFAYRISLGPVVFLTALGSTFVIAFLTVGYRSFRSASANPVNSLRSE</sequence>
<protein>
    <recommendedName>
        <fullName evidence="7">ABC3 transporter permease C-terminal domain-containing protein</fullName>
    </recommendedName>
</protein>
<dbReference type="PANTHER" id="PTHR30572">
    <property type="entry name" value="MEMBRANE COMPONENT OF TRANSPORTER-RELATED"/>
    <property type="match status" value="1"/>
</dbReference>